<dbReference type="SUPFAM" id="SSF57701">
    <property type="entry name" value="Zn2/Cys6 DNA-binding domain"/>
    <property type="match status" value="1"/>
</dbReference>
<feature type="region of interest" description="Disordered" evidence="3">
    <location>
        <begin position="1"/>
        <end position="32"/>
    </location>
</feature>
<feature type="compositionally biased region" description="Polar residues" evidence="3">
    <location>
        <begin position="1"/>
        <end position="25"/>
    </location>
</feature>
<dbReference type="GeneID" id="25292162"/>
<feature type="compositionally biased region" description="Polar residues" evidence="3">
    <location>
        <begin position="114"/>
        <end position="129"/>
    </location>
</feature>
<dbReference type="GO" id="GO:0008270">
    <property type="term" value="F:zinc ion binding"/>
    <property type="evidence" value="ECO:0007669"/>
    <property type="project" value="InterPro"/>
</dbReference>
<dbReference type="Proteomes" id="UP000053617">
    <property type="component" value="Unassembled WGS sequence"/>
</dbReference>
<dbReference type="HOGENOM" id="CLU_1070173_0_0_1"/>
<sequence>MAEEANNLTPKATQQQSARSGTINLSGRARARGRSNVARDRCGWCIVSRKGCDSVKPVCGNCRKNPERCEWPAGNPSRSGLTKLRMSRIFGEENLQHSTSDDDHNDAGTAEEGLTSSDMAGAQLATSDQQVRRRSVSPFQVFEQDEQLIARVILAQPCPVDQQAPRSLSPGMQRLEQVRVRVLESTRVYLGNDSQLPVNTQERRGIVGEAQNRQSQEQIDSQDNSPQVQQDSDFKLSISGSDAETNDEDLLRAWLTPGVL</sequence>
<dbReference type="GO" id="GO:0003677">
    <property type="term" value="F:DNA binding"/>
    <property type="evidence" value="ECO:0007669"/>
    <property type="project" value="UniProtKB-KW"/>
</dbReference>
<feature type="compositionally biased region" description="Polar residues" evidence="3">
    <location>
        <begin position="211"/>
        <end position="231"/>
    </location>
</feature>
<accession>A0A0D2FVF2</accession>
<dbReference type="AlphaFoldDB" id="A0A0D2FVF2"/>
<name>A0A0D2FVF2_9EURO</name>
<dbReference type="InterPro" id="IPR036864">
    <property type="entry name" value="Zn2-C6_fun-type_DNA-bd_sf"/>
</dbReference>
<dbReference type="GO" id="GO:0000981">
    <property type="term" value="F:DNA-binding transcription factor activity, RNA polymerase II-specific"/>
    <property type="evidence" value="ECO:0007669"/>
    <property type="project" value="InterPro"/>
</dbReference>
<dbReference type="OrthoDB" id="10261408at2759"/>
<keyword evidence="1" id="KW-0238">DNA-binding</keyword>
<feature type="compositionally biased region" description="Basic and acidic residues" evidence="3">
    <location>
        <begin position="95"/>
        <end position="106"/>
    </location>
</feature>
<reference evidence="4 5" key="1">
    <citation type="submission" date="2015-01" db="EMBL/GenBank/DDBJ databases">
        <title>The Genome Sequence of Rhinocladiella mackenzie CBS 650.93.</title>
        <authorList>
            <consortium name="The Broad Institute Genomics Platform"/>
            <person name="Cuomo C."/>
            <person name="de Hoog S."/>
            <person name="Gorbushina A."/>
            <person name="Stielow B."/>
            <person name="Teixiera M."/>
            <person name="Abouelleil A."/>
            <person name="Chapman S.B."/>
            <person name="Priest M."/>
            <person name="Young S.K."/>
            <person name="Wortman J."/>
            <person name="Nusbaum C."/>
            <person name="Birren B."/>
        </authorList>
    </citation>
    <scope>NUCLEOTIDE SEQUENCE [LARGE SCALE GENOMIC DNA]</scope>
    <source>
        <strain evidence="4 5">CBS 650.93</strain>
    </source>
</reference>
<feature type="region of interest" description="Disordered" evidence="3">
    <location>
        <begin position="95"/>
        <end position="129"/>
    </location>
</feature>
<evidence type="ECO:0000313" key="4">
    <source>
        <dbReference type="EMBL" id="KIX06117.1"/>
    </source>
</evidence>
<protein>
    <recommendedName>
        <fullName evidence="6">Zn(2)-C6 fungal-type domain-containing protein</fullName>
    </recommendedName>
</protein>
<evidence type="ECO:0000256" key="3">
    <source>
        <dbReference type="SAM" id="MobiDB-lite"/>
    </source>
</evidence>
<dbReference type="VEuPathDB" id="FungiDB:Z518_04091"/>
<dbReference type="EMBL" id="KN847477">
    <property type="protein sequence ID" value="KIX06117.1"/>
    <property type="molecule type" value="Genomic_DNA"/>
</dbReference>
<evidence type="ECO:0000256" key="2">
    <source>
        <dbReference type="ARBA" id="ARBA00023242"/>
    </source>
</evidence>
<proteinExistence type="predicted"/>
<evidence type="ECO:0000313" key="5">
    <source>
        <dbReference type="Proteomes" id="UP000053617"/>
    </source>
</evidence>
<evidence type="ECO:0008006" key="6">
    <source>
        <dbReference type="Google" id="ProtNLM"/>
    </source>
</evidence>
<keyword evidence="5" id="KW-1185">Reference proteome</keyword>
<evidence type="ECO:0000256" key="1">
    <source>
        <dbReference type="ARBA" id="ARBA00023125"/>
    </source>
</evidence>
<organism evidence="4 5">
    <name type="scientific">Rhinocladiella mackenziei CBS 650.93</name>
    <dbReference type="NCBI Taxonomy" id="1442369"/>
    <lineage>
        <taxon>Eukaryota</taxon>
        <taxon>Fungi</taxon>
        <taxon>Dikarya</taxon>
        <taxon>Ascomycota</taxon>
        <taxon>Pezizomycotina</taxon>
        <taxon>Eurotiomycetes</taxon>
        <taxon>Chaetothyriomycetidae</taxon>
        <taxon>Chaetothyriales</taxon>
        <taxon>Herpotrichiellaceae</taxon>
        <taxon>Rhinocladiella</taxon>
    </lineage>
</organism>
<keyword evidence="2" id="KW-0539">Nucleus</keyword>
<gene>
    <name evidence="4" type="ORF">Z518_04091</name>
</gene>
<dbReference type="RefSeq" id="XP_013273253.1">
    <property type="nucleotide sequence ID" value="XM_013417799.1"/>
</dbReference>
<feature type="region of interest" description="Disordered" evidence="3">
    <location>
        <begin position="210"/>
        <end position="233"/>
    </location>
</feature>